<proteinExistence type="predicted"/>
<dbReference type="InterPro" id="IPR043502">
    <property type="entry name" value="DNA/RNA_pol_sf"/>
</dbReference>
<feature type="transmembrane region" description="Helical" evidence="10">
    <location>
        <begin position="382"/>
        <end position="405"/>
    </location>
</feature>
<evidence type="ECO:0000313" key="15">
    <source>
        <dbReference type="Proteomes" id="UP000202203"/>
    </source>
</evidence>
<protein>
    <submittedName>
        <fullName evidence="14">Nonstructural polyprotein</fullName>
    </submittedName>
</protein>
<reference evidence="14 15" key="1">
    <citation type="journal article" date="2004" name="Virology">
        <title>A picorna-like virus from the red imported fire ant, Solenopsis invicta: initial discovery, genome sequence, and characterization.</title>
        <authorList>
            <person name="Valles S.M."/>
            <person name="Strong C.A."/>
            <person name="Dang P.M."/>
            <person name="Hunter W.B."/>
            <person name="Pereira R.M."/>
            <person name="Oi D.H."/>
            <person name="Shapiro A.M."/>
            <person name="Williams D.F."/>
        </authorList>
    </citation>
    <scope>NUCLEOTIDE SEQUENCE [LARGE SCALE GENOMIC DNA]</scope>
</reference>
<keyword evidence="10" id="KW-0812">Transmembrane</keyword>
<dbReference type="InterPro" id="IPR044067">
    <property type="entry name" value="PCV_3C_PRO"/>
</dbReference>
<feature type="transmembrane region" description="Helical" evidence="10">
    <location>
        <begin position="470"/>
        <end position="488"/>
    </location>
</feature>
<evidence type="ECO:0000259" key="12">
    <source>
        <dbReference type="PROSITE" id="PS51218"/>
    </source>
</evidence>
<dbReference type="KEGG" id="vg:5130502"/>
<keyword evidence="1" id="KW-0696">RNA-directed RNA polymerase</keyword>
<dbReference type="CDD" id="cd23194">
    <property type="entry name" value="Dicistroviridae_RdRp"/>
    <property type="match status" value="1"/>
</dbReference>
<evidence type="ECO:0000256" key="10">
    <source>
        <dbReference type="SAM" id="Phobius"/>
    </source>
</evidence>
<evidence type="ECO:0000259" key="11">
    <source>
        <dbReference type="PROSITE" id="PS50507"/>
    </source>
</evidence>
<dbReference type="InterPro" id="IPR001205">
    <property type="entry name" value="RNA-dir_pol_C"/>
</dbReference>
<evidence type="ECO:0000256" key="1">
    <source>
        <dbReference type="ARBA" id="ARBA00022484"/>
    </source>
</evidence>
<organism evidence="14 15">
    <name type="scientific">Solenopsis invicta virus 1</name>
    <dbReference type="NCBI Taxonomy" id="294369"/>
    <lineage>
        <taxon>Viruses</taxon>
        <taxon>Riboviria</taxon>
        <taxon>Orthornavirae</taxon>
        <taxon>Pisuviricota</taxon>
        <taxon>Pisoniviricetes</taxon>
        <taxon>Picornavirales</taxon>
        <taxon>Dicistroviridae</taxon>
        <taxon>Aparavirus</taxon>
        <taxon>Aparavirus vallesi</taxon>
    </lineage>
</organism>
<keyword evidence="6" id="KW-0378">Hydrolase</keyword>
<keyword evidence="9" id="KW-0693">Viral RNA replication</keyword>
<dbReference type="Pfam" id="PF12381">
    <property type="entry name" value="Peptidase_C3G"/>
    <property type="match status" value="1"/>
</dbReference>
<evidence type="ECO:0000256" key="6">
    <source>
        <dbReference type="ARBA" id="ARBA00022801"/>
    </source>
</evidence>
<dbReference type="Pfam" id="PF00680">
    <property type="entry name" value="RdRP_1"/>
    <property type="match status" value="1"/>
</dbReference>
<evidence type="ECO:0000256" key="4">
    <source>
        <dbReference type="ARBA" id="ARBA00022695"/>
    </source>
</evidence>
<dbReference type="PROSITE" id="PS51874">
    <property type="entry name" value="PCV_3C_PRO"/>
    <property type="match status" value="1"/>
</dbReference>
<dbReference type="GO" id="GO:0039694">
    <property type="term" value="P:viral RNA genome replication"/>
    <property type="evidence" value="ECO:0007669"/>
    <property type="project" value="InterPro"/>
</dbReference>
<keyword evidence="2" id="KW-0645">Protease</keyword>
<evidence type="ECO:0000256" key="7">
    <source>
        <dbReference type="ARBA" id="ARBA00022807"/>
    </source>
</evidence>
<keyword evidence="8" id="KW-0067">ATP-binding</keyword>
<dbReference type="PROSITE" id="PS51218">
    <property type="entry name" value="SF3_HELICASE_2"/>
    <property type="match status" value="1"/>
</dbReference>
<dbReference type="GeneID" id="5130502"/>
<keyword evidence="10" id="KW-1133">Transmembrane helix</keyword>
<evidence type="ECO:0000256" key="3">
    <source>
        <dbReference type="ARBA" id="ARBA00022679"/>
    </source>
</evidence>
<dbReference type="Gene3D" id="2.40.10.10">
    <property type="entry name" value="Trypsin-like serine proteases"/>
    <property type="match status" value="1"/>
</dbReference>
<sequence>MHMKLLADLVKMVDTSGAFGTKPRTQPVVIWLFGESGVGKSGMSWPLAIDLNNIFMTNKEDARNFSRNIYMRNVEQEFWDNYQGQNVVIYDDFGQRKDSQAKPNEEFMELIRTANIAPYPLHMAHLEDKRKTKFTSKILLMTSNVFEQSVDSLTFPDAFRRRIDLCGRVSNKPQFTKPGFSKATGQTVKRLDKDRVRKEFNQVISTDVYLIDLIDAETGDVIEEGLDYAEFLERATQKTNEAFNQSVELNEFLENYAESRYRLATMQVGDEFHDCNNLLLIKIENFDDLPSNTLLFDSQGNSKSKREIEENLQNAWVAMEEDTSMWHDSYYNFRDDIVYKKYKRSVSDREFTLMKAYEYFKKQSSKFLNDTLTYIKEHPFKAVAGVMIAVFTLMTIGNFWSSFWSKPERDRTTKMTGRQQGNIVELPYRGEEAIDLRHLEEKQLIDYLHHFTSSALAGSTYAFIFNQPNAVAYGILTGAVETAIVYIYDKFRQHGKTVTPEVEAATSGDCMTKVKPRVILEATTSGDAQTQYRSKPKIEAFTSADVITITKPKVMVEAVSSGDSITQNKPKAKIEAMTSGDSHTMVKPKAKIEAQTSGDNITIVRPKILTEGDIIPANMQMWKDQVAQNLITHRIFNNLYKISANNCSVPLMHGLMVKGRIMLIPAHILGCGIKADTEITMENMFKVKFTFPFKSVKVTRITNRHGESKEACLFGLPNLVHTHCDITKHFSDSEAMSSYSRAEVNLPLLRYSQHLDSFIVHILSANDAFAIDHPIILNDVDLGKHVVRRALEYTAPTTNGDCGAPLIINEPSVLRKIAGIHVAGDAHGRAYSESITQADLTRAYPEFPARMQICLDWDNKMKFHPIEIKQEYTKADFPYAPGDMFGPIGKCPHQLFEPGKTDIRPSVIYGKVKPPITKPAILRHSEVNMKFKNLQKCASNVPYINEDWLEEAYLDVKQLWNSKRNDAFRRILTDEEVIKGNDISEYISSINRQSSPGYPWILDRKPGFPGKTQWFGNDEDYKIDPDVMQKVHERIENAKQGIRTPTFWVDTLKDERRPIEKVDALKTRVFSNGPMDFNLAFRKYFLGFIAHLMENRIDNEVAIGTNVYSRDWTKLAKKLKQKGKNVFAGDFSNFDGSLNAMIMYLFARMANEFYDDGNDLIRYVLIEEILNSVHLCEQFFYMMTHSQPSGNPATTPLNCLINSIGLRLCFLRCFEEHKAFFMELMKKFGCKTRMELFRLLVSLISYGDDNVINIHPLISHLFNMNTITKYFAEFGFTYTDETKQVGKGVPDYKTLEEVSFLKRGFIFNEERNCYDAPLDINTILEMINWVRKDLDQVESTKINCENAIMELAMHPRAVFDKWTPQIEKAFYDKTGVVLNHNSYDGYWHLRNMEYFL</sequence>
<evidence type="ECO:0000256" key="8">
    <source>
        <dbReference type="ARBA" id="ARBA00022840"/>
    </source>
</evidence>
<dbReference type="SUPFAM" id="SSF56672">
    <property type="entry name" value="DNA/RNA polymerases"/>
    <property type="match status" value="1"/>
</dbReference>
<dbReference type="Gene3D" id="3.30.70.270">
    <property type="match status" value="1"/>
</dbReference>
<dbReference type="GO" id="GO:0006351">
    <property type="term" value="P:DNA-templated transcription"/>
    <property type="evidence" value="ECO:0007669"/>
    <property type="project" value="InterPro"/>
</dbReference>
<dbReference type="GO" id="GO:0004197">
    <property type="term" value="F:cysteine-type endopeptidase activity"/>
    <property type="evidence" value="ECO:0007669"/>
    <property type="project" value="InterPro"/>
</dbReference>
<keyword evidence="3" id="KW-0808">Transferase</keyword>
<accession>Q5Y975</accession>
<keyword evidence="7" id="KW-0788">Thiol protease</keyword>
<dbReference type="GO" id="GO:0003723">
    <property type="term" value="F:RNA binding"/>
    <property type="evidence" value="ECO:0007669"/>
    <property type="project" value="InterPro"/>
</dbReference>
<feature type="domain" description="Peptidase C3" evidence="13">
    <location>
        <begin position="625"/>
        <end position="840"/>
    </location>
</feature>
<keyword evidence="5" id="KW-0547">Nucleotide-binding</keyword>
<dbReference type="InterPro" id="IPR014759">
    <property type="entry name" value="Helicase_SF3_ssRNA_vir"/>
</dbReference>
<dbReference type="Proteomes" id="UP000202203">
    <property type="component" value="Segment"/>
</dbReference>
<evidence type="ECO:0000256" key="2">
    <source>
        <dbReference type="ARBA" id="ARBA00022670"/>
    </source>
</evidence>
<keyword evidence="10" id="KW-0472">Membrane</keyword>
<dbReference type="GO" id="GO:0003968">
    <property type="term" value="F:RNA-directed RNA polymerase activity"/>
    <property type="evidence" value="ECO:0007669"/>
    <property type="project" value="UniProtKB-KW"/>
</dbReference>
<dbReference type="GO" id="GO:0006508">
    <property type="term" value="P:proteolysis"/>
    <property type="evidence" value="ECO:0007669"/>
    <property type="project" value="UniProtKB-KW"/>
</dbReference>
<keyword evidence="15" id="KW-1185">Reference proteome</keyword>
<evidence type="ECO:0000256" key="9">
    <source>
        <dbReference type="ARBA" id="ARBA00022953"/>
    </source>
</evidence>
<dbReference type="SUPFAM" id="SSF50494">
    <property type="entry name" value="Trypsin-like serine proteases"/>
    <property type="match status" value="1"/>
</dbReference>
<dbReference type="InterPro" id="IPR000605">
    <property type="entry name" value="Helicase_SF3_ssDNA/RNA_vir"/>
</dbReference>
<dbReference type="InterPro" id="IPR043128">
    <property type="entry name" value="Rev_trsase/Diguanyl_cyclase"/>
</dbReference>
<dbReference type="PROSITE" id="PS50507">
    <property type="entry name" value="RDRP_SSRNA_POS"/>
    <property type="match status" value="1"/>
</dbReference>
<dbReference type="PRINTS" id="PR00918">
    <property type="entry name" value="CALICVIRUSNS"/>
</dbReference>
<dbReference type="InterPro" id="IPR007094">
    <property type="entry name" value="RNA-dir_pol_PSvirus"/>
</dbReference>
<dbReference type="EMBL" id="AY634314">
    <property type="protein sequence ID" value="AAU85375.1"/>
    <property type="molecule type" value="Genomic_RNA"/>
</dbReference>
<evidence type="ECO:0000256" key="5">
    <source>
        <dbReference type="ARBA" id="ARBA00022741"/>
    </source>
</evidence>
<dbReference type="InterPro" id="IPR009003">
    <property type="entry name" value="Peptidase_S1_PA"/>
</dbReference>
<dbReference type="Pfam" id="PF00910">
    <property type="entry name" value="RNA_helicase"/>
    <property type="match status" value="1"/>
</dbReference>
<dbReference type="InterPro" id="IPR004004">
    <property type="entry name" value="Helic/Pol/Pept_Calicivir-typ"/>
</dbReference>
<dbReference type="InterPro" id="IPR043504">
    <property type="entry name" value="Peptidase_S1_PA_chymotrypsin"/>
</dbReference>
<dbReference type="InterPro" id="IPR024387">
    <property type="entry name" value="Pept_C3G_Picornavir"/>
</dbReference>
<dbReference type="GO" id="GO:0003724">
    <property type="term" value="F:RNA helicase activity"/>
    <property type="evidence" value="ECO:0007669"/>
    <property type="project" value="InterPro"/>
</dbReference>
<dbReference type="RefSeq" id="YP_164440.1">
    <property type="nucleotide sequence ID" value="NC_006559.1"/>
</dbReference>
<dbReference type="Gene3D" id="1.20.960.20">
    <property type="match status" value="1"/>
</dbReference>
<feature type="domain" description="RdRp catalytic" evidence="11">
    <location>
        <begin position="1124"/>
        <end position="1262"/>
    </location>
</feature>
<feature type="domain" description="SF3 helicase" evidence="12">
    <location>
        <begin position="3"/>
        <end position="182"/>
    </location>
</feature>
<evidence type="ECO:0000313" key="14">
    <source>
        <dbReference type="EMBL" id="AAU85375.1"/>
    </source>
</evidence>
<keyword evidence="4" id="KW-0548">Nucleotidyltransferase</keyword>
<name>Q5Y975_9VIRU</name>
<dbReference type="GO" id="GO:0005524">
    <property type="term" value="F:ATP binding"/>
    <property type="evidence" value="ECO:0007669"/>
    <property type="project" value="UniProtKB-KW"/>
</dbReference>
<evidence type="ECO:0000259" key="13">
    <source>
        <dbReference type="PROSITE" id="PS51874"/>
    </source>
</evidence>